<organism evidence="2 3">
    <name type="scientific">Elysia crispata</name>
    <name type="common">lettuce slug</name>
    <dbReference type="NCBI Taxonomy" id="231223"/>
    <lineage>
        <taxon>Eukaryota</taxon>
        <taxon>Metazoa</taxon>
        <taxon>Spiralia</taxon>
        <taxon>Lophotrochozoa</taxon>
        <taxon>Mollusca</taxon>
        <taxon>Gastropoda</taxon>
        <taxon>Heterobranchia</taxon>
        <taxon>Euthyneura</taxon>
        <taxon>Panpulmonata</taxon>
        <taxon>Sacoglossa</taxon>
        <taxon>Placobranchoidea</taxon>
        <taxon>Plakobranchidae</taxon>
        <taxon>Elysia</taxon>
    </lineage>
</organism>
<dbReference type="EMBL" id="JAWDGP010005762">
    <property type="protein sequence ID" value="KAK3752468.1"/>
    <property type="molecule type" value="Genomic_DNA"/>
</dbReference>
<comment type="caution">
    <text evidence="2">The sequence shown here is derived from an EMBL/GenBank/DDBJ whole genome shotgun (WGS) entry which is preliminary data.</text>
</comment>
<keyword evidence="3" id="KW-1185">Reference proteome</keyword>
<evidence type="ECO:0000313" key="2">
    <source>
        <dbReference type="EMBL" id="KAK3752468.1"/>
    </source>
</evidence>
<dbReference type="AlphaFoldDB" id="A0AAE0YNV1"/>
<evidence type="ECO:0000313" key="3">
    <source>
        <dbReference type="Proteomes" id="UP001283361"/>
    </source>
</evidence>
<gene>
    <name evidence="2" type="ORF">RRG08_032760</name>
</gene>
<feature type="region of interest" description="Disordered" evidence="1">
    <location>
        <begin position="1"/>
        <end position="38"/>
    </location>
</feature>
<name>A0AAE0YNV1_9GAST</name>
<reference evidence="2" key="1">
    <citation type="journal article" date="2023" name="G3 (Bethesda)">
        <title>A reference genome for the long-term kleptoplast-retaining sea slug Elysia crispata morphotype clarki.</title>
        <authorList>
            <person name="Eastman K.E."/>
            <person name="Pendleton A.L."/>
            <person name="Shaikh M.A."/>
            <person name="Suttiyut T."/>
            <person name="Ogas R."/>
            <person name="Tomko P."/>
            <person name="Gavelis G."/>
            <person name="Widhalm J.R."/>
            <person name="Wisecaver J.H."/>
        </authorList>
    </citation>
    <scope>NUCLEOTIDE SEQUENCE</scope>
    <source>
        <strain evidence="2">ECLA1</strain>
    </source>
</reference>
<evidence type="ECO:0000256" key="1">
    <source>
        <dbReference type="SAM" id="MobiDB-lite"/>
    </source>
</evidence>
<feature type="compositionally biased region" description="Basic residues" evidence="1">
    <location>
        <begin position="13"/>
        <end position="26"/>
    </location>
</feature>
<proteinExistence type="predicted"/>
<dbReference type="Proteomes" id="UP001283361">
    <property type="component" value="Unassembled WGS sequence"/>
</dbReference>
<accession>A0AAE0YNV1</accession>
<sequence>MTENQSPWLSTKHPPKQSLHRKRQRMSKGPLSRKIPPLQMIFSPAPSSFVSQNTPPPVKLKLARKQSSLMDYFGSSTNKNTMGCSSVQTQRKRNIDFYDRELLNNTEDPTPLFMSTDSQSQSADITCSDPYSKITQHLFNSQIISVDMVTANCASSPESCEKSTDGLAHGNKCCKAPLPDSKQSETSPLREIQVACLTQPSSGYLKSPEKHLDTNVGGQSINFSQSGSGCVKEFVSSNVSRMFSMHSASSSFELTSSISSGASHKPGMLKARITNHILDERHSPLGAGFPNVSANQMINKTDVIDYSSCESGCTKAQNLLPGTCMLYTNDNFKTEPSCDTGNFEQSVKCNLETLGHKKEVTVQDSSSDNFDYVGNGRLPKNKFEMHIFKKKIEKTKHEKDEFHMFHLPSDVFASVETESKVEEILSVNCKSNTNSVDFNQRENRREQDIDFDNEGTCFSEITFPSSVVNSNSPTPLVQADLNVRRDSCTLSFTEDSQSLYFTERVDWRESEVENTDLSPTLDQIQGDAVNRLHVLKAQHMAEMGTLTFTQTQSFPA</sequence>
<protein>
    <submittedName>
        <fullName evidence="2">Uncharacterized protein</fullName>
    </submittedName>
</protein>